<sequence length="176" mass="20047">MRRLKKKLWLYAILILLIGWPVIQMIGMLTSDKPREKAEKLLYQVSFFQMELLGSYLTESAKATNTGALNALRQAVYSAQYVHEHLTMAYGASELSQLESLSQLLQYLMRLQVGASRPLKPDEQQLFLDINAQFAEIYDAYSKLMTSRGSVIGSQNDRLVKADKTISDLLKKKLLQ</sequence>
<dbReference type="AlphaFoldDB" id="A0A916NXP7"/>
<gene>
    <name evidence="1" type="ORF">PAESOLCIP111_03242</name>
</gene>
<dbReference type="Proteomes" id="UP000693672">
    <property type="component" value="Unassembled WGS sequence"/>
</dbReference>
<organism evidence="1 2">
    <name type="scientific">Paenibacillus solanacearum</name>
    <dbReference type="NCBI Taxonomy" id="2048548"/>
    <lineage>
        <taxon>Bacteria</taxon>
        <taxon>Bacillati</taxon>
        <taxon>Bacillota</taxon>
        <taxon>Bacilli</taxon>
        <taxon>Bacillales</taxon>
        <taxon>Paenibacillaceae</taxon>
        <taxon>Paenibacillus</taxon>
    </lineage>
</organism>
<evidence type="ECO:0000313" key="2">
    <source>
        <dbReference type="Proteomes" id="UP000693672"/>
    </source>
</evidence>
<evidence type="ECO:0000313" key="1">
    <source>
        <dbReference type="EMBL" id="CAG7630902.1"/>
    </source>
</evidence>
<keyword evidence="2" id="KW-1185">Reference proteome</keyword>
<protein>
    <recommendedName>
        <fullName evidence="3">S-adenosylmethionine decarboxylase</fullName>
    </recommendedName>
</protein>
<accession>A0A916NXP7</accession>
<comment type="caution">
    <text evidence="1">The sequence shown here is derived from an EMBL/GenBank/DDBJ whole genome shotgun (WGS) entry which is preliminary data.</text>
</comment>
<name>A0A916NXP7_9BACL</name>
<dbReference type="EMBL" id="CAJVAS010000013">
    <property type="protein sequence ID" value="CAG7630902.1"/>
    <property type="molecule type" value="Genomic_DNA"/>
</dbReference>
<dbReference type="RefSeq" id="WP_218092999.1">
    <property type="nucleotide sequence ID" value="NZ_CAJVAS010000013.1"/>
</dbReference>
<reference evidence="1" key="1">
    <citation type="submission" date="2021-06" db="EMBL/GenBank/DDBJ databases">
        <authorList>
            <person name="Criscuolo A."/>
        </authorList>
    </citation>
    <scope>NUCLEOTIDE SEQUENCE</scope>
    <source>
        <strain evidence="1">CIP111600</strain>
    </source>
</reference>
<evidence type="ECO:0008006" key="3">
    <source>
        <dbReference type="Google" id="ProtNLM"/>
    </source>
</evidence>
<proteinExistence type="predicted"/>